<accession>X0SY36</accession>
<organism evidence="5">
    <name type="scientific">marine sediment metagenome</name>
    <dbReference type="NCBI Taxonomy" id="412755"/>
    <lineage>
        <taxon>unclassified sequences</taxon>
        <taxon>metagenomes</taxon>
        <taxon>ecological metagenomes</taxon>
    </lineage>
</organism>
<dbReference type="GO" id="GO:0015627">
    <property type="term" value="C:type II protein secretion system complex"/>
    <property type="evidence" value="ECO:0007669"/>
    <property type="project" value="TreeGrafter"/>
</dbReference>
<dbReference type="EMBL" id="BARS01017549">
    <property type="protein sequence ID" value="GAF86118.1"/>
    <property type="molecule type" value="Genomic_DNA"/>
</dbReference>
<name>X0SY36_9ZZZZ</name>
<dbReference type="AlphaFoldDB" id="X0SY36"/>
<dbReference type="InterPro" id="IPR004846">
    <property type="entry name" value="T2SS/T3SS_dom"/>
</dbReference>
<feature type="non-terminal residue" evidence="5">
    <location>
        <position position="1"/>
    </location>
</feature>
<dbReference type="PANTHER" id="PTHR30332">
    <property type="entry name" value="PROBABLE GENERAL SECRETION PATHWAY PROTEIN D"/>
    <property type="match status" value="1"/>
</dbReference>
<dbReference type="SUPFAM" id="SSF74653">
    <property type="entry name" value="TolA/TonB C-terminal domain"/>
    <property type="match status" value="1"/>
</dbReference>
<gene>
    <name evidence="5" type="ORF">S01H1_28692</name>
</gene>
<keyword evidence="3" id="KW-0472">Membrane</keyword>
<evidence type="ECO:0000259" key="4">
    <source>
        <dbReference type="Pfam" id="PF00263"/>
    </source>
</evidence>
<protein>
    <recommendedName>
        <fullName evidence="4">Type II/III secretion system secretin-like domain-containing protein</fullName>
    </recommendedName>
</protein>
<comment type="caution">
    <text evidence="5">The sequence shown here is derived from an EMBL/GenBank/DDBJ whole genome shotgun (WGS) entry which is preliminary data.</text>
</comment>
<proteinExistence type="predicted"/>
<reference evidence="5" key="1">
    <citation type="journal article" date="2014" name="Front. Microbiol.">
        <title>High frequency of phylogenetically diverse reductive dehalogenase-homologous genes in deep subseafloor sedimentary metagenomes.</title>
        <authorList>
            <person name="Kawai M."/>
            <person name="Futagami T."/>
            <person name="Toyoda A."/>
            <person name="Takaki Y."/>
            <person name="Nishi S."/>
            <person name="Hori S."/>
            <person name="Arai W."/>
            <person name="Tsubouchi T."/>
            <person name="Morono Y."/>
            <person name="Uchiyama I."/>
            <person name="Ito T."/>
            <person name="Fujiyama A."/>
            <person name="Inagaki F."/>
            <person name="Takami H."/>
        </authorList>
    </citation>
    <scope>NUCLEOTIDE SEQUENCE</scope>
    <source>
        <strain evidence="5">Expedition CK06-06</strain>
    </source>
</reference>
<dbReference type="Pfam" id="PF00263">
    <property type="entry name" value="Secretin"/>
    <property type="match status" value="1"/>
</dbReference>
<sequence>ENYTYGDPETTVPIVSTTQAETSVMVKDGNTIIIAGLIRDDRSDSTSELPFFGDIPLLGWAFKKTDKRIQKKELAIFITPHIVSGEEDYIRVPDYLLTGEKRFTMPEEPTFYRRRPVEMSPEYLREKKDGLVPNMLLGSLGKKEGIKSERTRKTEMMKELRQRPSSPNEYFSLVKSEILGNLSEMEGDPRINMGDKVKVYFRLYSGGNLATSPRITESTNEYLSEKVTEAIERSAPFAPFPLSIREFKKDFSLDIVYDGNSISREDDL</sequence>
<keyword evidence="2" id="KW-0732">Signal</keyword>
<feature type="domain" description="Type II/III secretion system secretin-like" evidence="4">
    <location>
        <begin position="9"/>
        <end position="83"/>
    </location>
</feature>
<dbReference type="GO" id="GO:0009306">
    <property type="term" value="P:protein secretion"/>
    <property type="evidence" value="ECO:0007669"/>
    <property type="project" value="InterPro"/>
</dbReference>
<evidence type="ECO:0000256" key="3">
    <source>
        <dbReference type="ARBA" id="ARBA00023136"/>
    </source>
</evidence>
<evidence type="ECO:0000256" key="1">
    <source>
        <dbReference type="ARBA" id="ARBA00004370"/>
    </source>
</evidence>
<comment type="subcellular location">
    <subcellularLocation>
        <location evidence="1">Membrane</location>
    </subcellularLocation>
</comment>
<evidence type="ECO:0000256" key="2">
    <source>
        <dbReference type="ARBA" id="ARBA00022729"/>
    </source>
</evidence>
<dbReference type="Gene3D" id="3.30.1150.10">
    <property type="match status" value="1"/>
</dbReference>
<dbReference type="InterPro" id="IPR050810">
    <property type="entry name" value="Bact_Secretion_Sys_Channel"/>
</dbReference>
<dbReference type="GO" id="GO:0016020">
    <property type="term" value="C:membrane"/>
    <property type="evidence" value="ECO:0007669"/>
    <property type="project" value="UniProtKB-SubCell"/>
</dbReference>
<dbReference type="PANTHER" id="PTHR30332:SF24">
    <property type="entry name" value="SECRETIN GSPD-RELATED"/>
    <property type="match status" value="1"/>
</dbReference>
<evidence type="ECO:0000313" key="5">
    <source>
        <dbReference type="EMBL" id="GAF86118.1"/>
    </source>
</evidence>